<evidence type="ECO:0000256" key="2">
    <source>
        <dbReference type="ARBA" id="ARBA00022490"/>
    </source>
</evidence>
<sequence>MDGATGSLLYMCQAEQPITSITLTDEFLVTSHIGNTLNFWELQPEALARVNSADVASFASGAASAPQMALSTGMFHLKKVVDLESVSQTQRLANRLLGQVASVQAAPNFKEVVLTTAEGEVWTMQLPSQQNSEPDEFEMEDDMYVRADQLQMELLTWFPANTVTCLCPIGTGLQVCASADEGGRLRLWQVIRGDDPKGFRLLRFASAVTSLTAESRGKFLLAGTDSGCIHAVAADPWTEAQVIDTQRISEVGIAKLCSTLSEDGLALKVAALLFDGRIAMASFSLREPKVRMLGLVENIGLVEDICFHEQEKAEDLNMPAKLLAVGSQTADVACMWSIRSPTEGYEPRELTIPREATGFWTVKLSSDTMEGRPTAICSISRNQAVVGFASGAVRIYSTPTHVGLMVKPNAANPVKSLLEPDTHHLITSLQMNLSATTLLVGCMDGAVLKFGLPTGDQQLCKTLHSPYNGGTAQVVCSRDGTVAMSTGGADGILVWSDAGSDIKLIPDDSALKAEEDDAFGEELPGEFAFELDDTDVNAFPAWVAVGGDAGKGEDEEVELSEEAATKRKLMSHEIEALRKKLRILIDHNSNAPDLEKLERGEFCVDFEERYAIASTTKERCDALRAEIEHQNVARQLIRDRLIKEFWDPMRGKGCQITSLTSGLAVSNYPERTVSEDENTVIKKLRMLRKTEQLEYQMCKGSSCPSELRNDMVLDVDSFTTGEERYIVNWWPGAHTKAAEARSRQLDAEAKQAARCRGSTKAEGKGESGEGCQGCEREGRGCRYQDDRGDRARHQCRLDRGRRAKVPVRAL</sequence>
<dbReference type="InterPro" id="IPR036322">
    <property type="entry name" value="WD40_repeat_dom_sf"/>
</dbReference>
<dbReference type="Gene3D" id="2.130.10.10">
    <property type="entry name" value="YVTN repeat-like/Quinoprotein amine dehydrogenase"/>
    <property type="match status" value="2"/>
</dbReference>
<keyword evidence="12" id="KW-1185">Reference proteome</keyword>
<evidence type="ECO:0000256" key="3">
    <source>
        <dbReference type="ARBA" id="ARBA00022574"/>
    </source>
</evidence>
<evidence type="ECO:0000256" key="4">
    <source>
        <dbReference type="ARBA" id="ARBA00022737"/>
    </source>
</evidence>
<evidence type="ECO:0000256" key="5">
    <source>
        <dbReference type="ARBA" id="ARBA00023054"/>
    </source>
</evidence>
<dbReference type="AlphaFoldDB" id="A0AA36NGX0"/>
<comment type="similarity">
    <text evidence="8">Belongs to the CFAP43 family.</text>
</comment>
<dbReference type="SMART" id="SM00320">
    <property type="entry name" value="WD40"/>
    <property type="match status" value="4"/>
</dbReference>
<evidence type="ECO:0000256" key="1">
    <source>
        <dbReference type="ARBA" id="ARBA00004430"/>
    </source>
</evidence>
<evidence type="ECO:0000256" key="10">
    <source>
        <dbReference type="SAM" id="MobiDB-lite"/>
    </source>
</evidence>
<evidence type="ECO:0000256" key="7">
    <source>
        <dbReference type="ARBA" id="ARBA00023273"/>
    </source>
</evidence>
<keyword evidence="5" id="KW-0175">Coiled coil</keyword>
<dbReference type="PANTHER" id="PTHR14885">
    <property type="entry name" value="CILIA- AND FLAGELLA-ASSOCIATED PROTEIN 43-RELATED"/>
    <property type="match status" value="1"/>
</dbReference>
<comment type="caution">
    <text evidence="11">The sequence shown here is derived from an EMBL/GenBank/DDBJ whole genome shotgun (WGS) entry which is preliminary data.</text>
</comment>
<dbReference type="SUPFAM" id="SSF51004">
    <property type="entry name" value="C-terminal (heme d1) domain of cytochrome cd1-nitrite reductase"/>
    <property type="match status" value="1"/>
</dbReference>
<dbReference type="Proteomes" id="UP001178507">
    <property type="component" value="Unassembled WGS sequence"/>
</dbReference>
<keyword evidence="4" id="KW-0677">Repeat</keyword>
<dbReference type="InterPro" id="IPR015943">
    <property type="entry name" value="WD40/YVTN_repeat-like_dom_sf"/>
</dbReference>
<organism evidence="11 12">
    <name type="scientific">Effrenium voratum</name>
    <dbReference type="NCBI Taxonomy" id="2562239"/>
    <lineage>
        <taxon>Eukaryota</taxon>
        <taxon>Sar</taxon>
        <taxon>Alveolata</taxon>
        <taxon>Dinophyceae</taxon>
        <taxon>Suessiales</taxon>
        <taxon>Symbiodiniaceae</taxon>
        <taxon>Effrenium</taxon>
    </lineage>
</organism>
<proteinExistence type="inferred from homology"/>
<dbReference type="PANTHER" id="PTHR14885:SF1">
    <property type="entry name" value="CILIA- AND FLAGELLA-ASSOCIATED PROTEIN 43"/>
    <property type="match status" value="1"/>
</dbReference>
<evidence type="ECO:0000313" key="11">
    <source>
        <dbReference type="EMBL" id="CAJ1406144.1"/>
    </source>
</evidence>
<evidence type="ECO:0000256" key="8">
    <source>
        <dbReference type="ARBA" id="ARBA00023605"/>
    </source>
</evidence>
<dbReference type="EMBL" id="CAUJNA010003616">
    <property type="protein sequence ID" value="CAJ1406144.1"/>
    <property type="molecule type" value="Genomic_DNA"/>
</dbReference>
<keyword evidence="6" id="KW-0206">Cytoskeleton</keyword>
<reference evidence="11" key="1">
    <citation type="submission" date="2023-08" db="EMBL/GenBank/DDBJ databases">
        <authorList>
            <person name="Chen Y."/>
            <person name="Shah S."/>
            <person name="Dougan E. K."/>
            <person name="Thang M."/>
            <person name="Chan C."/>
        </authorList>
    </citation>
    <scope>NUCLEOTIDE SEQUENCE</scope>
</reference>
<keyword evidence="2" id="KW-0963">Cytoplasm</keyword>
<dbReference type="InterPro" id="IPR011048">
    <property type="entry name" value="Haem_d1_sf"/>
</dbReference>
<dbReference type="SUPFAM" id="SSF50978">
    <property type="entry name" value="WD40 repeat-like"/>
    <property type="match status" value="1"/>
</dbReference>
<dbReference type="GO" id="GO:0005930">
    <property type="term" value="C:axoneme"/>
    <property type="evidence" value="ECO:0007669"/>
    <property type="project" value="UniProtKB-SubCell"/>
</dbReference>
<keyword evidence="3" id="KW-0853">WD repeat</keyword>
<dbReference type="InterPro" id="IPR001680">
    <property type="entry name" value="WD40_rpt"/>
</dbReference>
<evidence type="ECO:0000256" key="9">
    <source>
        <dbReference type="ARBA" id="ARBA00023662"/>
    </source>
</evidence>
<accession>A0AA36NGX0</accession>
<name>A0AA36NGX0_9DINO</name>
<comment type="subcellular location">
    <subcellularLocation>
        <location evidence="1">Cytoplasm</location>
        <location evidence="1">Cytoskeleton</location>
        <location evidence="1">Cilium axoneme</location>
    </subcellularLocation>
</comment>
<protein>
    <recommendedName>
        <fullName evidence="9">Cilia- and flagella-associated protein 43</fullName>
    </recommendedName>
</protein>
<dbReference type="Pfam" id="PF25828">
    <property type="entry name" value="CC_Cfap43"/>
    <property type="match status" value="1"/>
</dbReference>
<feature type="region of interest" description="Disordered" evidence="10">
    <location>
        <begin position="755"/>
        <end position="779"/>
    </location>
</feature>
<evidence type="ECO:0000256" key="6">
    <source>
        <dbReference type="ARBA" id="ARBA00023212"/>
    </source>
</evidence>
<keyword evidence="7" id="KW-0966">Cell projection</keyword>
<gene>
    <name evidence="11" type="ORF">EVOR1521_LOCUS28180</name>
</gene>
<dbReference type="GO" id="GO:0060271">
    <property type="term" value="P:cilium assembly"/>
    <property type="evidence" value="ECO:0007669"/>
    <property type="project" value="TreeGrafter"/>
</dbReference>
<evidence type="ECO:0000313" key="12">
    <source>
        <dbReference type="Proteomes" id="UP001178507"/>
    </source>
</evidence>